<evidence type="ECO:0000256" key="9">
    <source>
        <dbReference type="SAM" id="SignalP"/>
    </source>
</evidence>
<dbReference type="SUPFAM" id="SSF53850">
    <property type="entry name" value="Periplasmic binding protein-like II"/>
    <property type="match status" value="1"/>
</dbReference>
<dbReference type="Pfam" id="PF12849">
    <property type="entry name" value="PBP_like_2"/>
    <property type="match status" value="1"/>
</dbReference>
<sequence>MIRKLLPLFCCALLIFSLSGCGGTEKTLSGHIQVVGSTSMEPLCSLVSESYMEKEQGISVSNEYVGSTAGIEALLAGNADIGTSSRNLTQQEKNQGIVENIVAKDGIDIIINRNVTGVTALTSEQIRSLFTGEITNWKDLGGPDMPVIVIGQEAGSGTRAPFEEMLKLEGICRYSNELSGSGPVLARVAETNGAVGYCSMALADNSVTHIIVDGIAPTKENIQNGSYPLSKAMVMATKGAIANQSPEVQSFFDFIYSAEGQALIQKVNLIPMPKN</sequence>
<dbReference type="PANTHER" id="PTHR30570">
    <property type="entry name" value="PERIPLASMIC PHOSPHATE BINDING COMPONENT OF PHOSPHATE ABC TRANSPORTER"/>
    <property type="match status" value="1"/>
</dbReference>
<dbReference type="Proteomes" id="UP000254337">
    <property type="component" value="Chromosome"/>
</dbReference>
<dbReference type="KEGG" id="meg:DKB62_09150"/>
<dbReference type="PROSITE" id="PS51257">
    <property type="entry name" value="PROKAR_LIPOPROTEIN"/>
    <property type="match status" value="1"/>
</dbReference>
<dbReference type="PANTHER" id="PTHR30570:SF1">
    <property type="entry name" value="PHOSPHATE-BINDING PROTEIN PSTS"/>
    <property type="match status" value="1"/>
</dbReference>
<protein>
    <submittedName>
        <fullName evidence="11">Phosphate ABC transporter substrate-binding protein</fullName>
    </submittedName>
</protein>
<feature type="chain" id="PRO_5038917374" evidence="9">
    <location>
        <begin position="23"/>
        <end position="275"/>
    </location>
</feature>
<evidence type="ECO:0000256" key="4">
    <source>
        <dbReference type="ARBA" id="ARBA00011529"/>
    </source>
</evidence>
<evidence type="ECO:0000256" key="2">
    <source>
        <dbReference type="ARBA" id="ARBA00004193"/>
    </source>
</evidence>
<organism evidence="11 12">
    <name type="scientific">Megasphaera stantonii</name>
    <dbReference type="NCBI Taxonomy" id="2144175"/>
    <lineage>
        <taxon>Bacteria</taxon>
        <taxon>Bacillati</taxon>
        <taxon>Bacillota</taxon>
        <taxon>Negativicutes</taxon>
        <taxon>Veillonellales</taxon>
        <taxon>Veillonellaceae</taxon>
        <taxon>Megasphaera</taxon>
    </lineage>
</organism>
<evidence type="ECO:0000256" key="8">
    <source>
        <dbReference type="ARBA" id="ARBA00023288"/>
    </source>
</evidence>
<dbReference type="GO" id="GO:0006817">
    <property type="term" value="P:phosphate ion transport"/>
    <property type="evidence" value="ECO:0007669"/>
    <property type="project" value="UniProtKB-KW"/>
</dbReference>
<dbReference type="InterPro" id="IPR050811">
    <property type="entry name" value="Phosphate_ABC_transporter"/>
</dbReference>
<keyword evidence="8" id="KW-0449">Lipoprotein</keyword>
<evidence type="ECO:0000256" key="5">
    <source>
        <dbReference type="ARBA" id="ARBA00022592"/>
    </source>
</evidence>
<keyword evidence="5" id="KW-0813">Transport</keyword>
<reference evidence="11 12" key="1">
    <citation type="submission" date="2018-05" db="EMBL/GenBank/DDBJ databases">
        <title>Complete genome sequence of Megasphaera sp. AJH120T, isolated from the ceca of a chicken.</title>
        <authorList>
            <person name="Maki J."/>
            <person name="Looft T."/>
        </authorList>
    </citation>
    <scope>NUCLEOTIDE SEQUENCE [LARGE SCALE GENOMIC DNA]</scope>
    <source>
        <strain evidence="11 12">AJH120</strain>
    </source>
</reference>
<dbReference type="CDD" id="cd13653">
    <property type="entry name" value="PBP2_phosphate_like_1"/>
    <property type="match status" value="1"/>
</dbReference>
<dbReference type="GO" id="GO:0005886">
    <property type="term" value="C:plasma membrane"/>
    <property type="evidence" value="ECO:0007669"/>
    <property type="project" value="UniProtKB-SubCell"/>
</dbReference>
<evidence type="ECO:0000256" key="3">
    <source>
        <dbReference type="ARBA" id="ARBA00008725"/>
    </source>
</evidence>
<dbReference type="InterPro" id="IPR024370">
    <property type="entry name" value="PBP_domain"/>
</dbReference>
<feature type="signal peptide" evidence="9">
    <location>
        <begin position="1"/>
        <end position="22"/>
    </location>
</feature>
<comment type="subunit">
    <text evidence="4">The complex is composed of two ATP-binding proteins (PstB), two transmembrane proteins (PstC and PstA) and a solute-binding protein (PstS).</text>
</comment>
<accession>A0A346B0S2</accession>
<evidence type="ECO:0000256" key="6">
    <source>
        <dbReference type="ARBA" id="ARBA00022729"/>
    </source>
</evidence>
<evidence type="ECO:0000256" key="7">
    <source>
        <dbReference type="ARBA" id="ARBA00023139"/>
    </source>
</evidence>
<comment type="function">
    <text evidence="1">Part of the ABC transporter complex PstSACB involved in phosphate import.</text>
</comment>
<gene>
    <name evidence="11" type="ORF">DKB62_09150</name>
</gene>
<evidence type="ECO:0000313" key="11">
    <source>
        <dbReference type="EMBL" id="AXL21715.1"/>
    </source>
</evidence>
<name>A0A346B0S2_9FIRM</name>
<dbReference type="EMBL" id="CP029462">
    <property type="protein sequence ID" value="AXL21715.1"/>
    <property type="molecule type" value="Genomic_DNA"/>
</dbReference>
<comment type="subcellular location">
    <subcellularLocation>
        <location evidence="2">Cell membrane</location>
        <topology evidence="2">Lipid-anchor</topology>
    </subcellularLocation>
</comment>
<dbReference type="OrthoDB" id="9790048at2"/>
<proteinExistence type="inferred from homology"/>
<comment type="similarity">
    <text evidence="3">Belongs to the PstS family.</text>
</comment>
<dbReference type="RefSeq" id="WP_107195654.1">
    <property type="nucleotide sequence ID" value="NZ_CP029462.1"/>
</dbReference>
<feature type="domain" description="PBP" evidence="10">
    <location>
        <begin position="25"/>
        <end position="259"/>
    </location>
</feature>
<keyword evidence="6 9" id="KW-0732">Signal</keyword>
<evidence type="ECO:0000256" key="1">
    <source>
        <dbReference type="ARBA" id="ARBA00002841"/>
    </source>
</evidence>
<keyword evidence="7" id="KW-0564">Palmitate</keyword>
<dbReference type="AlphaFoldDB" id="A0A346B0S2"/>
<evidence type="ECO:0000313" key="12">
    <source>
        <dbReference type="Proteomes" id="UP000254337"/>
    </source>
</evidence>
<dbReference type="Gene3D" id="3.40.190.10">
    <property type="entry name" value="Periplasmic binding protein-like II"/>
    <property type="match status" value="2"/>
</dbReference>
<keyword evidence="12" id="KW-1185">Reference proteome</keyword>
<evidence type="ECO:0000259" key="10">
    <source>
        <dbReference type="Pfam" id="PF12849"/>
    </source>
</evidence>
<keyword evidence="5" id="KW-0592">Phosphate transport</keyword>